<proteinExistence type="predicted"/>
<accession>A0A8S4SHA9</accession>
<evidence type="ECO:0000313" key="3">
    <source>
        <dbReference type="Proteomes" id="UP000838756"/>
    </source>
</evidence>
<keyword evidence="1" id="KW-0732">Signal</keyword>
<evidence type="ECO:0000313" key="2">
    <source>
        <dbReference type="EMBL" id="CAH2263500.1"/>
    </source>
</evidence>
<reference evidence="2" key="1">
    <citation type="submission" date="2022-03" db="EMBL/GenBank/DDBJ databases">
        <authorList>
            <person name="Lindestad O."/>
        </authorList>
    </citation>
    <scope>NUCLEOTIDE SEQUENCE</scope>
</reference>
<gene>
    <name evidence="2" type="primary">jg13926</name>
    <name evidence="2" type="ORF">PAEG_LOCUS24376</name>
</gene>
<evidence type="ECO:0000256" key="1">
    <source>
        <dbReference type="SAM" id="SignalP"/>
    </source>
</evidence>
<feature type="chain" id="PRO_5035761000" evidence="1">
    <location>
        <begin position="21"/>
        <end position="100"/>
    </location>
</feature>
<keyword evidence="3" id="KW-1185">Reference proteome</keyword>
<dbReference type="Proteomes" id="UP000838756">
    <property type="component" value="Unassembled WGS sequence"/>
</dbReference>
<feature type="signal peptide" evidence="1">
    <location>
        <begin position="1"/>
        <end position="20"/>
    </location>
</feature>
<name>A0A8S4SHA9_9NEOP</name>
<protein>
    <submittedName>
        <fullName evidence="2">Jg13926 protein</fullName>
    </submittedName>
</protein>
<organism evidence="2 3">
    <name type="scientific">Pararge aegeria aegeria</name>
    <dbReference type="NCBI Taxonomy" id="348720"/>
    <lineage>
        <taxon>Eukaryota</taxon>
        <taxon>Metazoa</taxon>
        <taxon>Ecdysozoa</taxon>
        <taxon>Arthropoda</taxon>
        <taxon>Hexapoda</taxon>
        <taxon>Insecta</taxon>
        <taxon>Pterygota</taxon>
        <taxon>Neoptera</taxon>
        <taxon>Endopterygota</taxon>
        <taxon>Lepidoptera</taxon>
        <taxon>Glossata</taxon>
        <taxon>Ditrysia</taxon>
        <taxon>Papilionoidea</taxon>
        <taxon>Nymphalidae</taxon>
        <taxon>Satyrinae</taxon>
        <taxon>Satyrini</taxon>
        <taxon>Parargina</taxon>
        <taxon>Pararge</taxon>
    </lineage>
</organism>
<dbReference type="EMBL" id="CAKXAJ010026232">
    <property type="protein sequence ID" value="CAH2263500.1"/>
    <property type="molecule type" value="Genomic_DNA"/>
</dbReference>
<comment type="caution">
    <text evidence="2">The sequence shown here is derived from an EMBL/GenBank/DDBJ whole genome shotgun (WGS) entry which is preliminary data.</text>
</comment>
<dbReference type="AlphaFoldDB" id="A0A8S4SHA9"/>
<sequence length="100" mass="10745">MNKYFFFFFLQFELSVSVSGIGDISGCLMQSSDVTGGLPGGPGVIRLRKLSGGDGQEALVIVDVRLKRSTWWSWVGVGWVLVTCERGLSGLSGQCARRGG</sequence>